<feature type="region of interest" description="Disordered" evidence="1">
    <location>
        <begin position="1"/>
        <end position="23"/>
    </location>
</feature>
<dbReference type="EMBL" id="JACVVK020000640">
    <property type="protein sequence ID" value="KAK7461206.1"/>
    <property type="molecule type" value="Genomic_DNA"/>
</dbReference>
<protein>
    <submittedName>
        <fullName evidence="2">Uncharacterized protein</fullName>
    </submittedName>
</protein>
<evidence type="ECO:0000313" key="3">
    <source>
        <dbReference type="Proteomes" id="UP001519460"/>
    </source>
</evidence>
<keyword evidence="3" id="KW-1185">Reference proteome</keyword>
<name>A0ABD0J4X3_9CAEN</name>
<organism evidence="2 3">
    <name type="scientific">Batillaria attramentaria</name>
    <dbReference type="NCBI Taxonomy" id="370345"/>
    <lineage>
        <taxon>Eukaryota</taxon>
        <taxon>Metazoa</taxon>
        <taxon>Spiralia</taxon>
        <taxon>Lophotrochozoa</taxon>
        <taxon>Mollusca</taxon>
        <taxon>Gastropoda</taxon>
        <taxon>Caenogastropoda</taxon>
        <taxon>Sorbeoconcha</taxon>
        <taxon>Cerithioidea</taxon>
        <taxon>Batillariidae</taxon>
        <taxon>Batillaria</taxon>
    </lineage>
</organism>
<comment type="caution">
    <text evidence="2">The sequence shown here is derived from an EMBL/GenBank/DDBJ whole genome shotgun (WGS) entry which is preliminary data.</text>
</comment>
<dbReference type="Proteomes" id="UP001519460">
    <property type="component" value="Unassembled WGS sequence"/>
</dbReference>
<accession>A0ABD0J4X3</accession>
<reference evidence="2 3" key="1">
    <citation type="journal article" date="2023" name="Sci. Data">
        <title>Genome assembly of the Korean intertidal mud-creeper Batillaria attramentaria.</title>
        <authorList>
            <person name="Patra A.K."/>
            <person name="Ho P.T."/>
            <person name="Jun S."/>
            <person name="Lee S.J."/>
            <person name="Kim Y."/>
            <person name="Won Y.J."/>
        </authorList>
    </citation>
    <scope>NUCLEOTIDE SEQUENCE [LARGE SCALE GENOMIC DNA]</scope>
    <source>
        <strain evidence="2">Wonlab-2016</strain>
    </source>
</reference>
<gene>
    <name evidence="2" type="ORF">BaRGS_00038741</name>
</gene>
<proteinExistence type="predicted"/>
<dbReference type="AlphaFoldDB" id="A0ABD0J4X3"/>
<evidence type="ECO:0000256" key="1">
    <source>
        <dbReference type="SAM" id="MobiDB-lite"/>
    </source>
</evidence>
<evidence type="ECO:0000313" key="2">
    <source>
        <dbReference type="EMBL" id="KAK7461206.1"/>
    </source>
</evidence>
<feature type="compositionally biased region" description="Pro residues" evidence="1">
    <location>
        <begin position="9"/>
        <end position="18"/>
    </location>
</feature>
<sequence>MRRLNPCTLFPPPPPPSAQPFSPVIDRTLINTRNSQVLPPPPHPLPQCPAVFPPILGKMPPRPFLSCLTFTAVSSGFAVDRSTGKLTGDGSFSPHCLVAGFGLSCVNTDLPTPRCGPHWGSLGTLI</sequence>